<keyword evidence="2" id="KW-1185">Reference proteome</keyword>
<proteinExistence type="predicted"/>
<sequence length="203" mass="22621">MTKTHHAQTRIEQAPSPAACAEWARTKHAAGCGPLATTDGITWKTSTRNVITYKWPIESSNTVYNVILIKSLAVYDHSRGKMSSPIGSMSSCRITQVSCVSGTSFYIWDYISSKVNCRYKRIGHDNETLLMHFNKHNELFRLDFKSLGVSIHKRVTCPIPVRTCLHDTATCTPGGLILVPFNCNRINTLQVAGILQKNCNSFT</sequence>
<comment type="caution">
    <text evidence="1">The sequence shown here is derived from an EMBL/GenBank/DDBJ whole genome shotgun (WGS) entry which is preliminary data.</text>
</comment>
<dbReference type="EMBL" id="CAWYQH010000141">
    <property type="protein sequence ID" value="CAK8695155.1"/>
    <property type="molecule type" value="Genomic_DNA"/>
</dbReference>
<evidence type="ECO:0000313" key="1">
    <source>
        <dbReference type="EMBL" id="CAK8695155.1"/>
    </source>
</evidence>
<name>A0ABP0GUE0_CLALP</name>
<organism evidence="1 2">
    <name type="scientific">Clavelina lepadiformis</name>
    <name type="common">Light-bulb sea squirt</name>
    <name type="synonym">Ascidia lepadiformis</name>
    <dbReference type="NCBI Taxonomy" id="159417"/>
    <lineage>
        <taxon>Eukaryota</taxon>
        <taxon>Metazoa</taxon>
        <taxon>Chordata</taxon>
        <taxon>Tunicata</taxon>
        <taxon>Ascidiacea</taxon>
        <taxon>Aplousobranchia</taxon>
        <taxon>Clavelinidae</taxon>
        <taxon>Clavelina</taxon>
    </lineage>
</organism>
<gene>
    <name evidence="1" type="ORF">CVLEPA_LOCUS28440</name>
</gene>
<dbReference type="Proteomes" id="UP001642483">
    <property type="component" value="Unassembled WGS sequence"/>
</dbReference>
<protein>
    <submittedName>
        <fullName evidence="1">Uncharacterized protein</fullName>
    </submittedName>
</protein>
<accession>A0ABP0GUE0</accession>
<evidence type="ECO:0000313" key="2">
    <source>
        <dbReference type="Proteomes" id="UP001642483"/>
    </source>
</evidence>
<reference evidence="1 2" key="1">
    <citation type="submission" date="2024-02" db="EMBL/GenBank/DDBJ databases">
        <authorList>
            <person name="Daric V."/>
            <person name="Darras S."/>
        </authorList>
    </citation>
    <scope>NUCLEOTIDE SEQUENCE [LARGE SCALE GENOMIC DNA]</scope>
</reference>